<dbReference type="InterPro" id="IPR040570">
    <property type="entry name" value="LAL_C2"/>
</dbReference>
<comment type="caution">
    <text evidence="6">The sequence shown here is derived from an EMBL/GenBank/DDBJ whole genome shotgun (WGS) entry which is preliminary data.</text>
</comment>
<dbReference type="Gene3D" id="3.30.470.20">
    <property type="entry name" value="ATP-grasp fold, B domain"/>
    <property type="match status" value="1"/>
</dbReference>
<evidence type="ECO:0000256" key="2">
    <source>
        <dbReference type="ARBA" id="ARBA00022741"/>
    </source>
</evidence>
<evidence type="ECO:0000256" key="4">
    <source>
        <dbReference type="PROSITE-ProRule" id="PRU00409"/>
    </source>
</evidence>
<gene>
    <name evidence="6" type="ORF">QQ008_28655</name>
</gene>
<proteinExistence type="predicted"/>
<dbReference type="Gene3D" id="3.30.1490.20">
    <property type="entry name" value="ATP-grasp fold, A domain"/>
    <property type="match status" value="1"/>
</dbReference>
<dbReference type="InterPro" id="IPR052032">
    <property type="entry name" value="ATP-dep_AA_Ligase"/>
</dbReference>
<dbReference type="Proteomes" id="UP001172082">
    <property type="component" value="Unassembled WGS sequence"/>
</dbReference>
<protein>
    <submittedName>
        <fullName evidence="6">ATP-grasp domain-containing protein</fullName>
    </submittedName>
</protein>
<evidence type="ECO:0000256" key="1">
    <source>
        <dbReference type="ARBA" id="ARBA00022598"/>
    </source>
</evidence>
<feature type="domain" description="ATP-grasp" evidence="5">
    <location>
        <begin position="112"/>
        <end position="304"/>
    </location>
</feature>
<dbReference type="PROSITE" id="PS50975">
    <property type="entry name" value="ATP_GRASP"/>
    <property type="match status" value="1"/>
</dbReference>
<dbReference type="SUPFAM" id="SSF56059">
    <property type="entry name" value="Glutathione synthetase ATP-binding domain-like"/>
    <property type="match status" value="1"/>
</dbReference>
<dbReference type="RefSeq" id="WP_346755411.1">
    <property type="nucleotide sequence ID" value="NZ_JAUJEA010000018.1"/>
</dbReference>
<sequence>MNPKQKEKILILGAGIYQVPLIKKARELGYYVIVVSINGNYPGFAFADKIYYENTRDEEKILEIAQSEGVEGIVTGGTDVALRSVGKVVDALKLKGPSSESTTLTCDKMLMKKALINGGVRTPKYIEAKNLDDCHLAFDQLALPIIFKAVDSSGSRGIVKVTDRAEINGAYKEVMEVTNKDYFIIEEFIEGVEFGAQSFVLNGKQLFTMAHGDMLYKGKITVPIGHYVPYDLDHKAERDMELQLSLSIKALGIDNTAINADFIMRDGQVYVLEIGARSGATCLPELVSIHYQFDYYAFIIQTAMNKNGSFTILDKKPCAAELMISEKEGVLDKVESDIRNHQEIVDFSIDYQQGEYIPKFRVGPDRIGQIIVKGETLDSTLEFLNEVKNNVRIELKQIK</sequence>
<evidence type="ECO:0000313" key="6">
    <source>
        <dbReference type="EMBL" id="MDN5205390.1"/>
    </source>
</evidence>
<dbReference type="Pfam" id="PF18603">
    <property type="entry name" value="LAL_C2"/>
    <property type="match status" value="1"/>
</dbReference>
<keyword evidence="7" id="KW-1185">Reference proteome</keyword>
<keyword evidence="1" id="KW-0436">Ligase</keyword>
<dbReference type="Gene3D" id="3.40.50.20">
    <property type="match status" value="1"/>
</dbReference>
<evidence type="ECO:0000259" key="5">
    <source>
        <dbReference type="PROSITE" id="PS50975"/>
    </source>
</evidence>
<dbReference type="Pfam" id="PF13535">
    <property type="entry name" value="ATP-grasp_4"/>
    <property type="match status" value="1"/>
</dbReference>
<dbReference type="InterPro" id="IPR013815">
    <property type="entry name" value="ATP_grasp_subdomain_1"/>
</dbReference>
<reference evidence="6" key="1">
    <citation type="submission" date="2023-06" db="EMBL/GenBank/DDBJ databases">
        <title>Genomic of Parafulvivirga corallium.</title>
        <authorList>
            <person name="Wang G."/>
        </authorList>
    </citation>
    <scope>NUCLEOTIDE SEQUENCE</scope>
    <source>
        <strain evidence="6">BMA10</strain>
    </source>
</reference>
<dbReference type="PANTHER" id="PTHR43585">
    <property type="entry name" value="FUMIPYRROLE BIOSYNTHESIS PROTEIN C"/>
    <property type="match status" value="1"/>
</dbReference>
<organism evidence="6 7">
    <name type="scientific">Splendidivirga corallicola</name>
    <dbReference type="NCBI Taxonomy" id="3051826"/>
    <lineage>
        <taxon>Bacteria</taxon>
        <taxon>Pseudomonadati</taxon>
        <taxon>Bacteroidota</taxon>
        <taxon>Cytophagia</taxon>
        <taxon>Cytophagales</taxon>
        <taxon>Splendidivirgaceae</taxon>
        <taxon>Splendidivirga</taxon>
    </lineage>
</organism>
<accession>A0ABT8KX92</accession>
<name>A0ABT8KX92_9BACT</name>
<dbReference type="InterPro" id="IPR011761">
    <property type="entry name" value="ATP-grasp"/>
</dbReference>
<evidence type="ECO:0000256" key="3">
    <source>
        <dbReference type="ARBA" id="ARBA00022840"/>
    </source>
</evidence>
<dbReference type="InterPro" id="IPR016185">
    <property type="entry name" value="PreATP-grasp_dom_sf"/>
</dbReference>
<dbReference type="EMBL" id="JAUJEA010000018">
    <property type="protein sequence ID" value="MDN5205390.1"/>
    <property type="molecule type" value="Genomic_DNA"/>
</dbReference>
<evidence type="ECO:0000313" key="7">
    <source>
        <dbReference type="Proteomes" id="UP001172082"/>
    </source>
</evidence>
<dbReference type="SUPFAM" id="SSF52440">
    <property type="entry name" value="PreATP-grasp domain"/>
    <property type="match status" value="1"/>
</dbReference>
<dbReference type="PANTHER" id="PTHR43585:SF2">
    <property type="entry name" value="ATP-GRASP ENZYME FSQD"/>
    <property type="match status" value="1"/>
</dbReference>
<keyword evidence="3 4" id="KW-0067">ATP-binding</keyword>
<keyword evidence="2 4" id="KW-0547">Nucleotide-binding</keyword>